<dbReference type="Gene3D" id="2.30.120.10">
    <property type="match status" value="1"/>
</dbReference>
<dbReference type="InterPro" id="IPR023343">
    <property type="entry name" value="Penicillin_amidase_dom1"/>
</dbReference>
<dbReference type="InterPro" id="IPR043146">
    <property type="entry name" value="Penicillin_amidase_N_B-knob"/>
</dbReference>
<dbReference type="Gene3D" id="1.10.439.10">
    <property type="entry name" value="Penicillin Amidohydrolase, domain 1"/>
    <property type="match status" value="1"/>
</dbReference>
<dbReference type="GO" id="GO:0016811">
    <property type="term" value="F:hydrolase activity, acting on carbon-nitrogen (but not peptide) bonds, in linear amides"/>
    <property type="evidence" value="ECO:0007669"/>
    <property type="project" value="InterPro"/>
</dbReference>
<organism evidence="6 7">
    <name type="scientific">Xanthocytophaga agilis</name>
    <dbReference type="NCBI Taxonomy" id="3048010"/>
    <lineage>
        <taxon>Bacteria</taxon>
        <taxon>Pseudomonadati</taxon>
        <taxon>Bacteroidota</taxon>
        <taxon>Cytophagia</taxon>
        <taxon>Cytophagales</taxon>
        <taxon>Rhodocytophagaceae</taxon>
        <taxon>Xanthocytophaga</taxon>
    </lineage>
</organism>
<dbReference type="SUPFAM" id="SSF56235">
    <property type="entry name" value="N-terminal nucleophile aminohydrolases (Ntn hydrolases)"/>
    <property type="match status" value="1"/>
</dbReference>
<dbReference type="CDD" id="cd03747">
    <property type="entry name" value="Ntn_PGA_like"/>
    <property type="match status" value="1"/>
</dbReference>
<proteinExistence type="inferred from homology"/>
<dbReference type="PANTHER" id="PTHR34218">
    <property type="entry name" value="PEPTIDASE S45 PENICILLIN AMIDASE"/>
    <property type="match status" value="1"/>
</dbReference>
<evidence type="ECO:0000256" key="1">
    <source>
        <dbReference type="ARBA" id="ARBA00006586"/>
    </source>
</evidence>
<evidence type="ECO:0000313" key="7">
    <source>
        <dbReference type="Proteomes" id="UP001232063"/>
    </source>
</evidence>
<comment type="caution">
    <text evidence="6">The sequence shown here is derived from an EMBL/GenBank/DDBJ whole genome shotgun (WGS) entry which is preliminary data.</text>
</comment>
<keyword evidence="5" id="KW-0106">Calcium</keyword>
<dbReference type="Gene3D" id="1.10.1400.10">
    <property type="match status" value="1"/>
</dbReference>
<reference evidence="6" key="1">
    <citation type="submission" date="2023-05" db="EMBL/GenBank/DDBJ databases">
        <authorList>
            <person name="Zhang X."/>
        </authorList>
    </citation>
    <scope>NUCLEOTIDE SEQUENCE</scope>
    <source>
        <strain evidence="6">BD1B2-1</strain>
    </source>
</reference>
<sequence>MKWIKAILSSLLTIVLIFLFNTKLGVLPPIGKLLNPFHGFWANAEPTKTESEKSLSLKGLQDKVTIRFDDNHVPHIFANNTYDLFYAQGYITASDRLWQMELQTHAAAGRLSEIIGDRTLEIDRNARRRGMVVAAKATLTQMMSDSVSKQILEAYSAGVNAYISSLSPKDYPVEYKILDYSPEPWEPLKSALLLKQMATTLATGDDDGQMTNVLAQYGYDVVKDLFPDYPFHENPVIPVGTKWDFEPLPSPKPPKDFIKPLTNSAISSSKISQANPSLVYNDPQAEKEIGSNNWAVNGQKSATGYPILSNDPHLELSLPSIWYQIQLIGPDVNVCGASLPGAPNVISGFNEKVAWGVTNVGSDVMDWYKITFKDQTHKEYLYDGVYKPVKQVTEIIKVRGKPDVIDTVLYTHHGPIVYNEGMQSLNGRTPVGCAMRWIAHEPSNELVTFYYLNRAKNYSDYVKALSYYISPAQNFVFASADNDIALWPNGKFPIKWKEQGKFILDGSNSAYDWQGWIPHAQNPHVLNPPRGFVSSANQFSADTTYPYYLGWEFSNYSRGERINQRLTSMQQITPDSLRMLQNDNYNIHARDVLPQLLSYVSQSQLSKEQLEAYQTIAAWNKQNNPAEIGPTIFYVWWQYFSLKLWDEFRSTDDKPMRMPNQDRTVKLVTTEPTSPWIDNKETEQKETLADIATQSFRATIDTLTTKKGELNPESWAWAKYKSTTILHLSRSILPFSRKDIWIGGGRGIVNATSERNGPSWRMVVALGPSLKAYALYPGGQSGNPGSYYYDNMIDKWSKGELLDVVFLHKSVEKNERIKTTWTLTH</sequence>
<feature type="binding site" evidence="5">
    <location>
        <position position="366"/>
    </location>
    <ligand>
        <name>Ca(2+)</name>
        <dbReference type="ChEBI" id="CHEBI:29108"/>
    </ligand>
</feature>
<dbReference type="InterPro" id="IPR029055">
    <property type="entry name" value="Ntn_hydrolases_N"/>
</dbReference>
<dbReference type="InterPro" id="IPR014395">
    <property type="entry name" value="Pen/GL7ACA/AHL_acylase"/>
</dbReference>
<keyword evidence="2 6" id="KW-0378">Hydrolase</keyword>
<evidence type="ECO:0000256" key="5">
    <source>
        <dbReference type="PIRSR" id="PIRSR001227-2"/>
    </source>
</evidence>
<comment type="similarity">
    <text evidence="1">Belongs to the peptidase S45 family.</text>
</comment>
<feature type="binding site" evidence="5">
    <location>
        <position position="363"/>
    </location>
    <ligand>
        <name>Ca(2+)</name>
        <dbReference type="ChEBI" id="CHEBI:29108"/>
    </ligand>
</feature>
<evidence type="ECO:0000313" key="6">
    <source>
        <dbReference type="EMBL" id="MDJ1499129.1"/>
    </source>
</evidence>
<dbReference type="EC" id="3.5.1.-" evidence="6"/>
<evidence type="ECO:0000256" key="3">
    <source>
        <dbReference type="ARBA" id="ARBA00023145"/>
    </source>
</evidence>
<dbReference type="PIRSF" id="PIRSF001227">
    <property type="entry name" value="Pen_acylase"/>
    <property type="match status" value="1"/>
</dbReference>
<dbReference type="Gene3D" id="3.60.20.10">
    <property type="entry name" value="Glutamine Phosphoribosylpyrophosphate, subunit 1, domain 1"/>
    <property type="match status" value="1"/>
</dbReference>
<gene>
    <name evidence="6" type="ORF">QNI22_00655</name>
</gene>
<dbReference type="Pfam" id="PF01804">
    <property type="entry name" value="Penicil_amidase"/>
    <property type="match status" value="1"/>
</dbReference>
<dbReference type="InterPro" id="IPR043147">
    <property type="entry name" value="Penicillin_amidase_A-knob"/>
</dbReference>
<dbReference type="RefSeq" id="WP_314508667.1">
    <property type="nucleotide sequence ID" value="NZ_JASJOU010000001.1"/>
</dbReference>
<dbReference type="Proteomes" id="UP001232063">
    <property type="component" value="Unassembled WGS sequence"/>
</dbReference>
<dbReference type="GO" id="GO:0046872">
    <property type="term" value="F:metal ion binding"/>
    <property type="evidence" value="ECO:0007669"/>
    <property type="project" value="UniProtKB-KW"/>
</dbReference>
<protein>
    <submittedName>
        <fullName evidence="6">Penicillin acylase family protein</fullName>
        <ecNumber evidence="6">3.5.1.-</ecNumber>
    </submittedName>
</protein>
<accession>A0AAE3QZW0</accession>
<evidence type="ECO:0000256" key="2">
    <source>
        <dbReference type="ARBA" id="ARBA00022801"/>
    </source>
</evidence>
<keyword evidence="3" id="KW-0865">Zymogen</keyword>
<feature type="active site" description="Nucleophile" evidence="4">
    <location>
        <position position="291"/>
    </location>
</feature>
<dbReference type="EMBL" id="JASJOU010000001">
    <property type="protein sequence ID" value="MDJ1499129.1"/>
    <property type="molecule type" value="Genomic_DNA"/>
</dbReference>
<dbReference type="GO" id="GO:0017000">
    <property type="term" value="P:antibiotic biosynthetic process"/>
    <property type="evidence" value="ECO:0007669"/>
    <property type="project" value="InterPro"/>
</dbReference>
<name>A0AAE3QZW0_9BACT</name>
<dbReference type="InterPro" id="IPR002692">
    <property type="entry name" value="S45"/>
</dbReference>
<dbReference type="PANTHER" id="PTHR34218:SF4">
    <property type="entry name" value="ACYL-HOMOSERINE LACTONE ACYLASE QUIP"/>
    <property type="match status" value="1"/>
</dbReference>
<evidence type="ECO:0000256" key="4">
    <source>
        <dbReference type="PIRSR" id="PIRSR001227-1"/>
    </source>
</evidence>
<keyword evidence="7" id="KW-1185">Reference proteome</keyword>
<keyword evidence="5" id="KW-0479">Metal-binding</keyword>
<comment type="cofactor">
    <cofactor evidence="5">
        <name>Ca(2+)</name>
        <dbReference type="ChEBI" id="CHEBI:29108"/>
    </cofactor>
    <text evidence="5">Binds 1 Ca(2+) ion per dimer.</text>
</comment>
<dbReference type="AlphaFoldDB" id="A0AAE3QZW0"/>